<dbReference type="GO" id="GO:0002949">
    <property type="term" value="P:tRNA threonylcarbamoyladenosine modification"/>
    <property type="evidence" value="ECO:0007669"/>
    <property type="project" value="InterPro"/>
</dbReference>
<dbReference type="GO" id="GO:0016740">
    <property type="term" value="F:transferase activity"/>
    <property type="evidence" value="ECO:0007669"/>
    <property type="project" value="UniProtKB-KW"/>
</dbReference>
<name>A0A1G1XSE9_9BACT</name>
<protein>
    <submittedName>
        <fullName evidence="2">tRNA (Adenosine(37)-N6)-threonylcarbamoyltransferase complex dimerization subunit type 1 TsaB</fullName>
    </submittedName>
</protein>
<dbReference type="Proteomes" id="UP000176260">
    <property type="component" value="Unassembled WGS sequence"/>
</dbReference>
<dbReference type="NCBIfam" id="TIGR03725">
    <property type="entry name" value="T6A_YeaZ"/>
    <property type="match status" value="1"/>
</dbReference>
<evidence type="ECO:0000259" key="1">
    <source>
        <dbReference type="Pfam" id="PF00814"/>
    </source>
</evidence>
<keyword evidence="2" id="KW-0808">Transferase</keyword>
<dbReference type="AlphaFoldDB" id="A0A1G1XSE9"/>
<dbReference type="Pfam" id="PF00814">
    <property type="entry name" value="TsaD"/>
    <property type="match status" value="1"/>
</dbReference>
<comment type="caution">
    <text evidence="2">The sequence shown here is derived from an EMBL/GenBank/DDBJ whole genome shotgun (WGS) entry which is preliminary data.</text>
</comment>
<evidence type="ECO:0000313" key="3">
    <source>
        <dbReference type="Proteomes" id="UP000176260"/>
    </source>
</evidence>
<proteinExistence type="predicted"/>
<reference evidence="2 3" key="1">
    <citation type="journal article" date="2016" name="Nat. Commun.">
        <title>Thousands of microbial genomes shed light on interconnected biogeochemical processes in an aquifer system.</title>
        <authorList>
            <person name="Anantharaman K."/>
            <person name="Brown C.T."/>
            <person name="Hug L.A."/>
            <person name="Sharon I."/>
            <person name="Castelle C.J."/>
            <person name="Probst A.J."/>
            <person name="Thomas B.C."/>
            <person name="Singh A."/>
            <person name="Wilkins M.J."/>
            <person name="Karaoz U."/>
            <person name="Brodie E.L."/>
            <person name="Williams K.H."/>
            <person name="Hubbard S.S."/>
            <person name="Banfield J.F."/>
        </authorList>
    </citation>
    <scope>NUCLEOTIDE SEQUENCE [LARGE SCALE GENOMIC DNA]</scope>
</reference>
<dbReference type="InterPro" id="IPR022496">
    <property type="entry name" value="T6A_TsaB"/>
</dbReference>
<feature type="domain" description="Gcp-like" evidence="1">
    <location>
        <begin position="46"/>
        <end position="115"/>
    </location>
</feature>
<dbReference type="Gene3D" id="3.30.420.40">
    <property type="match status" value="1"/>
</dbReference>
<organism evidence="2 3">
    <name type="scientific">Candidatus Buchananbacteria bacterium RBG_13_39_9</name>
    <dbReference type="NCBI Taxonomy" id="1797531"/>
    <lineage>
        <taxon>Bacteria</taxon>
        <taxon>Candidatus Buchananiibacteriota</taxon>
    </lineage>
</organism>
<dbReference type="SUPFAM" id="SSF53067">
    <property type="entry name" value="Actin-like ATPase domain"/>
    <property type="match status" value="1"/>
</dbReference>
<sequence length="147" mass="16353">MRKNKNSKNKYILYLNASKDKELDVFLISGNKIIDKIIQAGDYKVSEYLLKLIEQILRNNKIKLTDLKAIMTITGPGPFTSLRIAVAAANTLAYGLEIPVVGITNKQGLTNNEKLVKLGLSKLSTAKVGKYISPFYNRPPNITISKK</sequence>
<dbReference type="EMBL" id="MHIA01000004">
    <property type="protein sequence ID" value="OGY42901.1"/>
    <property type="molecule type" value="Genomic_DNA"/>
</dbReference>
<dbReference type="InterPro" id="IPR043129">
    <property type="entry name" value="ATPase_NBD"/>
</dbReference>
<evidence type="ECO:0000313" key="2">
    <source>
        <dbReference type="EMBL" id="OGY42901.1"/>
    </source>
</evidence>
<accession>A0A1G1XSE9</accession>
<gene>
    <name evidence="2" type="ORF">A2Y67_03460</name>
</gene>
<dbReference type="InterPro" id="IPR000905">
    <property type="entry name" value="Gcp-like_dom"/>
</dbReference>